<reference evidence="1 2" key="1">
    <citation type="journal article" date="2024" name="BMC Genomics">
        <title>De novo assembly and annotation of Popillia japonica's genome with initial clues to its potential as an invasive pest.</title>
        <authorList>
            <person name="Cucini C."/>
            <person name="Boschi S."/>
            <person name="Funari R."/>
            <person name="Cardaioli E."/>
            <person name="Iannotti N."/>
            <person name="Marturano G."/>
            <person name="Paoli F."/>
            <person name="Bruttini M."/>
            <person name="Carapelli A."/>
            <person name="Frati F."/>
            <person name="Nardi F."/>
        </authorList>
    </citation>
    <scope>NUCLEOTIDE SEQUENCE [LARGE SCALE GENOMIC DNA]</scope>
    <source>
        <strain evidence="1">DMR45628</strain>
    </source>
</reference>
<gene>
    <name evidence="1" type="ORF">QE152_g33341</name>
</gene>
<dbReference type="EMBL" id="JASPKY010000504">
    <property type="protein sequence ID" value="KAK9694709.1"/>
    <property type="molecule type" value="Genomic_DNA"/>
</dbReference>
<evidence type="ECO:0000313" key="1">
    <source>
        <dbReference type="EMBL" id="KAK9694709.1"/>
    </source>
</evidence>
<protein>
    <submittedName>
        <fullName evidence="1">Uncharacterized protein</fullName>
    </submittedName>
</protein>
<name>A0AAW1IXF7_POPJA</name>
<organism evidence="1 2">
    <name type="scientific">Popillia japonica</name>
    <name type="common">Japanese beetle</name>
    <dbReference type="NCBI Taxonomy" id="7064"/>
    <lineage>
        <taxon>Eukaryota</taxon>
        <taxon>Metazoa</taxon>
        <taxon>Ecdysozoa</taxon>
        <taxon>Arthropoda</taxon>
        <taxon>Hexapoda</taxon>
        <taxon>Insecta</taxon>
        <taxon>Pterygota</taxon>
        <taxon>Neoptera</taxon>
        <taxon>Endopterygota</taxon>
        <taxon>Coleoptera</taxon>
        <taxon>Polyphaga</taxon>
        <taxon>Scarabaeiformia</taxon>
        <taxon>Scarabaeidae</taxon>
        <taxon>Rutelinae</taxon>
        <taxon>Popillia</taxon>
    </lineage>
</organism>
<proteinExistence type="predicted"/>
<dbReference type="AlphaFoldDB" id="A0AAW1IXF7"/>
<comment type="caution">
    <text evidence="1">The sequence shown here is derived from an EMBL/GenBank/DDBJ whole genome shotgun (WGS) entry which is preliminary data.</text>
</comment>
<dbReference type="Proteomes" id="UP001458880">
    <property type="component" value="Unassembled WGS sequence"/>
</dbReference>
<accession>A0AAW1IXF7</accession>
<keyword evidence="2" id="KW-1185">Reference proteome</keyword>
<sequence length="156" mass="18198">MKDLGSGNLTYLGISIVKRPDYILIDQSRYLKNVLRRYGMEDCKPTQSPMDVNLKFSETDIVDETYEKGTLDYKLKYINDGRSVPLVGALKRILRYIKGTLDYKLKYINDGRSVPLVGYADAHWARDYDRKSNLQQVIYLKYITIQLYGNPENKRQ</sequence>
<evidence type="ECO:0000313" key="2">
    <source>
        <dbReference type="Proteomes" id="UP001458880"/>
    </source>
</evidence>